<evidence type="ECO:0000313" key="3">
    <source>
        <dbReference type="Proteomes" id="UP000630660"/>
    </source>
</evidence>
<sequence>MKRIILVSLVCIMAGFMAVGCENTDEEIEAIKQWVLEDTTYFDASTPEDTAPDQSTLAMMPMAIDTVDSAFYWWRGKQTSDTTDIEVDVVDDSGWVEWTRHHAAALNVFAFDSDSANWVHWAKDYDETTRIRGIFRKTGTDADPYMGWTLERISCAVGSSDNSSVSIDSIKLLTQTDEILLQAPFEEEFFHVDSLVKFKSLEQISITLYANDEETVAHLHTILLWPVRDTFSNAGGGVHEGTWNAQLWESLRYAIFDLMKASSLYEQDGEYDYDGVLLPYVISNE</sequence>
<gene>
    <name evidence="2" type="ORF">GF359_03455</name>
</gene>
<feature type="chain" id="PRO_5038472073" description="Lipoprotein" evidence="1">
    <location>
        <begin position="21"/>
        <end position="285"/>
    </location>
</feature>
<evidence type="ECO:0000313" key="2">
    <source>
        <dbReference type="EMBL" id="MBD3364251.1"/>
    </source>
</evidence>
<feature type="signal peptide" evidence="1">
    <location>
        <begin position="1"/>
        <end position="20"/>
    </location>
</feature>
<evidence type="ECO:0000256" key="1">
    <source>
        <dbReference type="SAM" id="SignalP"/>
    </source>
</evidence>
<dbReference type="PROSITE" id="PS51257">
    <property type="entry name" value="PROKAR_LIPOPROTEIN"/>
    <property type="match status" value="1"/>
</dbReference>
<dbReference type="EMBL" id="WJKJ01000109">
    <property type="protein sequence ID" value="MBD3364251.1"/>
    <property type="molecule type" value="Genomic_DNA"/>
</dbReference>
<protein>
    <recommendedName>
        <fullName evidence="4">Lipoprotein</fullName>
    </recommendedName>
</protein>
<comment type="caution">
    <text evidence="2">The sequence shown here is derived from an EMBL/GenBank/DDBJ whole genome shotgun (WGS) entry which is preliminary data.</text>
</comment>
<evidence type="ECO:0008006" key="4">
    <source>
        <dbReference type="Google" id="ProtNLM"/>
    </source>
</evidence>
<dbReference type="Proteomes" id="UP000630660">
    <property type="component" value="Unassembled WGS sequence"/>
</dbReference>
<proteinExistence type="predicted"/>
<name>A0A9D5KAH0_UNCW3</name>
<keyword evidence="1" id="KW-0732">Signal</keyword>
<accession>A0A9D5KAH0</accession>
<dbReference type="AlphaFoldDB" id="A0A9D5KAH0"/>
<reference evidence="2" key="1">
    <citation type="submission" date="2019-11" db="EMBL/GenBank/DDBJ databases">
        <title>Microbial mats filling the niche in hypersaline microbial mats.</title>
        <authorList>
            <person name="Wong H.L."/>
            <person name="Macleod F.I."/>
            <person name="White R.A. III"/>
            <person name="Burns B.P."/>
        </authorList>
    </citation>
    <scope>NUCLEOTIDE SEQUENCE</scope>
    <source>
        <strain evidence="2">Bin_327</strain>
    </source>
</reference>
<organism evidence="2 3">
    <name type="scientific">candidate division WOR-3 bacterium</name>
    <dbReference type="NCBI Taxonomy" id="2052148"/>
    <lineage>
        <taxon>Bacteria</taxon>
        <taxon>Bacteria division WOR-3</taxon>
    </lineage>
</organism>